<dbReference type="Gene3D" id="3.30.200.20">
    <property type="entry name" value="Phosphorylase Kinase, domain 1"/>
    <property type="match status" value="1"/>
</dbReference>
<evidence type="ECO:0000256" key="1">
    <source>
        <dbReference type="ARBA" id="ARBA00012513"/>
    </source>
</evidence>
<dbReference type="GO" id="GO:0005524">
    <property type="term" value="F:ATP binding"/>
    <property type="evidence" value="ECO:0007669"/>
    <property type="project" value="UniProtKB-UniRule"/>
</dbReference>
<proteinExistence type="predicted"/>
<evidence type="ECO:0000313" key="11">
    <source>
        <dbReference type="Proteomes" id="UP000199515"/>
    </source>
</evidence>
<dbReference type="EC" id="2.7.11.1" evidence="1"/>
<keyword evidence="6 7" id="KW-0067">ATP-binding</keyword>
<accession>A0A1H3JVQ2</accession>
<dbReference type="PROSITE" id="PS00108">
    <property type="entry name" value="PROTEIN_KINASE_ST"/>
    <property type="match status" value="1"/>
</dbReference>
<dbReference type="PROSITE" id="PS00107">
    <property type="entry name" value="PROTEIN_KINASE_ATP"/>
    <property type="match status" value="1"/>
</dbReference>
<dbReference type="GO" id="GO:0004674">
    <property type="term" value="F:protein serine/threonine kinase activity"/>
    <property type="evidence" value="ECO:0007669"/>
    <property type="project" value="UniProtKB-KW"/>
</dbReference>
<keyword evidence="5 10" id="KW-0418">Kinase</keyword>
<name>A0A1H3JVQ2_9PSEU</name>
<feature type="region of interest" description="Disordered" evidence="8">
    <location>
        <begin position="1"/>
        <end position="21"/>
    </location>
</feature>
<dbReference type="PROSITE" id="PS50011">
    <property type="entry name" value="PROTEIN_KINASE_DOM"/>
    <property type="match status" value="1"/>
</dbReference>
<reference evidence="10 11" key="1">
    <citation type="submission" date="2016-10" db="EMBL/GenBank/DDBJ databases">
        <authorList>
            <person name="de Groot N.N."/>
        </authorList>
    </citation>
    <scope>NUCLEOTIDE SEQUENCE [LARGE SCALE GENOMIC DNA]</scope>
    <source>
        <strain evidence="10 11">CPCC 202699</strain>
    </source>
</reference>
<keyword evidence="11" id="KW-1185">Reference proteome</keyword>
<evidence type="ECO:0000256" key="6">
    <source>
        <dbReference type="ARBA" id="ARBA00022840"/>
    </source>
</evidence>
<dbReference type="SMART" id="SM00220">
    <property type="entry name" value="S_TKc"/>
    <property type="match status" value="1"/>
</dbReference>
<evidence type="ECO:0000256" key="3">
    <source>
        <dbReference type="ARBA" id="ARBA00022679"/>
    </source>
</evidence>
<feature type="binding site" evidence="7">
    <location>
        <position position="75"/>
    </location>
    <ligand>
        <name>ATP</name>
        <dbReference type="ChEBI" id="CHEBI:30616"/>
    </ligand>
</feature>
<dbReference type="PANTHER" id="PTHR43289">
    <property type="entry name" value="MITOGEN-ACTIVATED PROTEIN KINASE KINASE KINASE 20-RELATED"/>
    <property type="match status" value="1"/>
</dbReference>
<feature type="region of interest" description="Disordered" evidence="8">
    <location>
        <begin position="323"/>
        <end position="399"/>
    </location>
</feature>
<protein>
    <recommendedName>
        <fullName evidence="1">non-specific serine/threonine protein kinase</fullName>
        <ecNumber evidence="1">2.7.11.1</ecNumber>
    </recommendedName>
</protein>
<dbReference type="PANTHER" id="PTHR43289:SF6">
    <property type="entry name" value="SERINE_THREONINE-PROTEIN KINASE NEKL-3"/>
    <property type="match status" value="1"/>
</dbReference>
<evidence type="ECO:0000256" key="5">
    <source>
        <dbReference type="ARBA" id="ARBA00022777"/>
    </source>
</evidence>
<evidence type="ECO:0000256" key="7">
    <source>
        <dbReference type="PROSITE-ProRule" id="PRU10141"/>
    </source>
</evidence>
<dbReference type="STRING" id="589385.SAMN05421504_105560"/>
<dbReference type="Proteomes" id="UP000199515">
    <property type="component" value="Unassembled WGS sequence"/>
</dbReference>
<dbReference type="RefSeq" id="WP_245757513.1">
    <property type="nucleotide sequence ID" value="NZ_FNON01000005.1"/>
</dbReference>
<gene>
    <name evidence="10" type="ORF">SAMN05421504_105560</name>
</gene>
<feature type="compositionally biased region" description="Basic and acidic residues" evidence="8">
    <location>
        <begin position="379"/>
        <end position="399"/>
    </location>
</feature>
<dbReference type="SUPFAM" id="SSF56112">
    <property type="entry name" value="Protein kinase-like (PK-like)"/>
    <property type="match status" value="1"/>
</dbReference>
<evidence type="ECO:0000256" key="2">
    <source>
        <dbReference type="ARBA" id="ARBA00022527"/>
    </source>
</evidence>
<feature type="domain" description="Protein kinase" evidence="9">
    <location>
        <begin position="46"/>
        <end position="293"/>
    </location>
</feature>
<evidence type="ECO:0000256" key="8">
    <source>
        <dbReference type="SAM" id="MobiDB-lite"/>
    </source>
</evidence>
<dbReference type="InterPro" id="IPR011009">
    <property type="entry name" value="Kinase-like_dom_sf"/>
</dbReference>
<dbReference type="InterPro" id="IPR000719">
    <property type="entry name" value="Prot_kinase_dom"/>
</dbReference>
<dbReference type="InterPro" id="IPR008271">
    <property type="entry name" value="Ser/Thr_kinase_AS"/>
</dbReference>
<evidence type="ECO:0000259" key="9">
    <source>
        <dbReference type="PROSITE" id="PS50011"/>
    </source>
</evidence>
<dbReference type="CDD" id="cd14014">
    <property type="entry name" value="STKc_PknB_like"/>
    <property type="match status" value="1"/>
</dbReference>
<dbReference type="EMBL" id="FNON01000005">
    <property type="protein sequence ID" value="SDY44047.1"/>
    <property type="molecule type" value="Genomic_DNA"/>
</dbReference>
<keyword evidence="4 7" id="KW-0547">Nucleotide-binding</keyword>
<keyword evidence="3" id="KW-0808">Transferase</keyword>
<dbReference type="Gene3D" id="1.10.510.10">
    <property type="entry name" value="Transferase(Phosphotransferase) domain 1"/>
    <property type="match status" value="1"/>
</dbReference>
<dbReference type="AlphaFoldDB" id="A0A1H3JVQ2"/>
<sequence length="399" mass="42378">MEPRGPGALAMGGKGHDSTSTWPSFELTKLVPGQRGLEPRLIANRYELGPLIGTGATAQVFQARDRLENREVAVKLFLPGTATRQIREAAILRGLDHPGLITLSGFGTHDGRPYLVMRLVDGPTLGARLRARTLTPDEVTTLAVRLADALAYIHRHGVTHRDLKPGNILLAGDEPLLGDFGIAHLVDATAITQTGEVVGTAAYMAPEQVLSQEVGPAADIYALGLVLLECLTGHREYPGTAVESAVARVHRQPVIPPDLPGELSPLLRRMTARKPEKRPTAAQVAAMLTRPVGIPEQRGVRRGRVAAALGLLTAVSLTFAVGKSPDSAPRPVTPPQQIADPGTTTTPPDVPIPLPAVATAELPAIQQQQQQKDQAAPVRTDEGKTPKKGKPEKGKGPKE</sequence>
<dbReference type="Pfam" id="PF00069">
    <property type="entry name" value="Pkinase"/>
    <property type="match status" value="1"/>
</dbReference>
<dbReference type="InterPro" id="IPR017441">
    <property type="entry name" value="Protein_kinase_ATP_BS"/>
</dbReference>
<keyword evidence="2 10" id="KW-0723">Serine/threonine-protein kinase</keyword>
<evidence type="ECO:0000313" key="10">
    <source>
        <dbReference type="EMBL" id="SDY44047.1"/>
    </source>
</evidence>
<organism evidence="10 11">
    <name type="scientific">Amycolatopsis xylanica</name>
    <dbReference type="NCBI Taxonomy" id="589385"/>
    <lineage>
        <taxon>Bacteria</taxon>
        <taxon>Bacillati</taxon>
        <taxon>Actinomycetota</taxon>
        <taxon>Actinomycetes</taxon>
        <taxon>Pseudonocardiales</taxon>
        <taxon>Pseudonocardiaceae</taxon>
        <taxon>Amycolatopsis</taxon>
    </lineage>
</organism>
<evidence type="ECO:0000256" key="4">
    <source>
        <dbReference type="ARBA" id="ARBA00022741"/>
    </source>
</evidence>